<dbReference type="Proteomes" id="UP000053776">
    <property type="component" value="Unassembled WGS sequence"/>
</dbReference>
<name>A0A0J9W5V5_PLAVI</name>
<feature type="signal peptide" evidence="1">
    <location>
        <begin position="1"/>
        <end position="26"/>
    </location>
</feature>
<dbReference type="OrthoDB" id="370360at2759"/>
<feature type="chain" id="PRO_5005325189" evidence="1">
    <location>
        <begin position="27"/>
        <end position="286"/>
    </location>
</feature>
<organism evidence="2 3">
    <name type="scientific">Plasmodium vivax Mauritania I</name>
    <dbReference type="NCBI Taxonomy" id="1035515"/>
    <lineage>
        <taxon>Eukaryota</taxon>
        <taxon>Sar</taxon>
        <taxon>Alveolata</taxon>
        <taxon>Apicomplexa</taxon>
        <taxon>Aconoidasida</taxon>
        <taxon>Haemosporida</taxon>
        <taxon>Plasmodiidae</taxon>
        <taxon>Plasmodium</taxon>
        <taxon>Plasmodium (Plasmodium)</taxon>
    </lineage>
</organism>
<dbReference type="AlphaFoldDB" id="A0A0J9W5V5"/>
<accession>A0A0J9W5V5</accession>
<reference evidence="2 3" key="1">
    <citation type="submission" date="2011-08" db="EMBL/GenBank/DDBJ databases">
        <title>The Genome Sequence of Plasmodium vivax Mauritania I.</title>
        <authorList>
            <consortium name="The Broad Institute Genome Sequencing Platform"/>
            <consortium name="The Broad Institute Genome Sequencing Center for Infectious Disease"/>
            <person name="Neafsey D."/>
            <person name="Carlton J."/>
            <person name="Barnwell J."/>
            <person name="Collins W."/>
            <person name="Escalante A."/>
            <person name="Mullikin J."/>
            <person name="Saul A."/>
            <person name="Guigo R."/>
            <person name="Camara F."/>
            <person name="Young S.K."/>
            <person name="Zeng Q."/>
            <person name="Gargeya S."/>
            <person name="Fitzgerald M."/>
            <person name="Haas B."/>
            <person name="Abouelleil A."/>
            <person name="Alvarado L."/>
            <person name="Arachchi H.M."/>
            <person name="Berlin A."/>
            <person name="Brown A."/>
            <person name="Chapman S.B."/>
            <person name="Chen Z."/>
            <person name="Dunbar C."/>
            <person name="Freedman E."/>
            <person name="Gearin G."/>
            <person name="Gellesch M."/>
            <person name="Goldberg J."/>
            <person name="Griggs A."/>
            <person name="Gujja S."/>
            <person name="Heiman D."/>
            <person name="Howarth C."/>
            <person name="Larson L."/>
            <person name="Lui A."/>
            <person name="MacDonald P.J.P."/>
            <person name="Montmayeur A."/>
            <person name="Murphy C."/>
            <person name="Neiman D."/>
            <person name="Pearson M."/>
            <person name="Priest M."/>
            <person name="Roberts A."/>
            <person name="Saif S."/>
            <person name="Shea T."/>
            <person name="Shenoy N."/>
            <person name="Sisk P."/>
            <person name="Stolte C."/>
            <person name="Sykes S."/>
            <person name="Wortman J."/>
            <person name="Nusbaum C."/>
            <person name="Birren B."/>
        </authorList>
    </citation>
    <scope>NUCLEOTIDE SEQUENCE [LARGE SCALE GENOMIC DNA]</scope>
    <source>
        <strain evidence="2 3">Mauritania I</strain>
    </source>
</reference>
<keyword evidence="1" id="KW-0732">Signal</keyword>
<sequence length="286" mass="32421">MSATKLLLPILLFPLMLRTLLVTSESKHSQNCYSLSRSPHSTTLETKRKSNSLYSKKRLVRLRRGRQGRHGLQRVPPPPAAATAAPPRASAFLVFDIIKIFGRLSDQELLGHVISHNNDFIKLSQNEKRKKWEKLFLPNKDGVNFEAFKNFLRQAPFEWPLTINSGQIKNQGSISIPVSPIVYVESCRKISEFLKGKNKNKGASAGTATGAKINLKIINDYVSEQPISNDAIQCVFSSFSDLPELTKDQFISKIHEWAPSDGIIDWYTFVYNLKEEPSDNIKRFFD</sequence>
<proteinExistence type="predicted"/>
<gene>
    <name evidence="2" type="ORF">PVMG_03927</name>
</gene>
<dbReference type="EMBL" id="KQ234971">
    <property type="protein sequence ID" value="KMZ95853.1"/>
    <property type="molecule type" value="Genomic_DNA"/>
</dbReference>
<evidence type="ECO:0000313" key="2">
    <source>
        <dbReference type="EMBL" id="KMZ95853.1"/>
    </source>
</evidence>
<evidence type="ECO:0000256" key="1">
    <source>
        <dbReference type="SAM" id="SignalP"/>
    </source>
</evidence>
<evidence type="ECO:0000313" key="3">
    <source>
        <dbReference type="Proteomes" id="UP000053776"/>
    </source>
</evidence>
<protein>
    <submittedName>
        <fullName evidence="2">Uncharacterized protein</fullName>
    </submittedName>
</protein>